<name>A0A0C9T6G5_PAXIN</name>
<reference evidence="3" key="2">
    <citation type="submission" date="2015-01" db="EMBL/GenBank/DDBJ databases">
        <title>Evolutionary Origins and Diversification of the Mycorrhizal Mutualists.</title>
        <authorList>
            <consortium name="DOE Joint Genome Institute"/>
            <consortium name="Mycorrhizal Genomics Consortium"/>
            <person name="Kohler A."/>
            <person name="Kuo A."/>
            <person name="Nagy L.G."/>
            <person name="Floudas D."/>
            <person name="Copeland A."/>
            <person name="Barry K.W."/>
            <person name="Cichocki N."/>
            <person name="Veneault-Fourrey C."/>
            <person name="LaButti K."/>
            <person name="Lindquist E.A."/>
            <person name="Lipzen A."/>
            <person name="Lundell T."/>
            <person name="Morin E."/>
            <person name="Murat C."/>
            <person name="Riley R."/>
            <person name="Ohm R."/>
            <person name="Sun H."/>
            <person name="Tunlid A."/>
            <person name="Henrissat B."/>
            <person name="Grigoriev I.V."/>
            <person name="Hibbett D.S."/>
            <person name="Martin F."/>
        </authorList>
    </citation>
    <scope>NUCLEOTIDE SEQUENCE [LARGE SCALE GENOMIC DNA]</scope>
    <source>
        <strain evidence="3">ATCC 200175</strain>
    </source>
</reference>
<dbReference type="Proteomes" id="UP000053647">
    <property type="component" value="Unassembled WGS sequence"/>
</dbReference>
<proteinExistence type="predicted"/>
<gene>
    <name evidence="2" type="ORF">PAXINDRAFT_15772</name>
</gene>
<feature type="compositionally biased region" description="Basic and acidic residues" evidence="1">
    <location>
        <begin position="136"/>
        <end position="152"/>
    </location>
</feature>
<organism evidence="2 3">
    <name type="scientific">Paxillus involutus ATCC 200175</name>
    <dbReference type="NCBI Taxonomy" id="664439"/>
    <lineage>
        <taxon>Eukaryota</taxon>
        <taxon>Fungi</taxon>
        <taxon>Dikarya</taxon>
        <taxon>Basidiomycota</taxon>
        <taxon>Agaricomycotina</taxon>
        <taxon>Agaricomycetes</taxon>
        <taxon>Agaricomycetidae</taxon>
        <taxon>Boletales</taxon>
        <taxon>Paxilineae</taxon>
        <taxon>Paxillaceae</taxon>
        <taxon>Paxillus</taxon>
    </lineage>
</organism>
<evidence type="ECO:0000256" key="1">
    <source>
        <dbReference type="SAM" id="MobiDB-lite"/>
    </source>
</evidence>
<accession>A0A0C9T6G5</accession>
<dbReference type="HOGENOM" id="CLU_1722944_0_0_1"/>
<dbReference type="EMBL" id="KN819382">
    <property type="protein sequence ID" value="KIJ11305.1"/>
    <property type="molecule type" value="Genomic_DNA"/>
</dbReference>
<evidence type="ECO:0000313" key="2">
    <source>
        <dbReference type="EMBL" id="KIJ11305.1"/>
    </source>
</evidence>
<sequence>MPARHRADAVHDPGSKTDSPGNKPPSVQLEGESSKRSSLHVETDDVNLKSSKTAARTRADALHNPGGQMNSPGSKPPSVELEGERIRWSSLCVEADDVEMNNDSVENDHDTQQSPRRPVGTTDGDKRHPNGPTQPSDKEKGADGDMASRRSN</sequence>
<protein>
    <submittedName>
        <fullName evidence="2">Uncharacterized protein</fullName>
    </submittedName>
</protein>
<dbReference type="AlphaFoldDB" id="A0A0C9T6G5"/>
<feature type="compositionally biased region" description="Basic and acidic residues" evidence="1">
    <location>
        <begin position="1"/>
        <end position="15"/>
    </location>
</feature>
<feature type="region of interest" description="Disordered" evidence="1">
    <location>
        <begin position="1"/>
        <end position="152"/>
    </location>
</feature>
<keyword evidence="3" id="KW-1185">Reference proteome</keyword>
<feature type="compositionally biased region" description="Basic and acidic residues" evidence="1">
    <location>
        <begin position="32"/>
        <end position="47"/>
    </location>
</feature>
<dbReference type="OrthoDB" id="10555283at2759"/>
<reference evidence="2 3" key="1">
    <citation type="submission" date="2014-06" db="EMBL/GenBank/DDBJ databases">
        <authorList>
            <consortium name="DOE Joint Genome Institute"/>
            <person name="Kuo A."/>
            <person name="Kohler A."/>
            <person name="Nagy L.G."/>
            <person name="Floudas D."/>
            <person name="Copeland A."/>
            <person name="Barry K.W."/>
            <person name="Cichocki N."/>
            <person name="Veneault-Fourrey C."/>
            <person name="LaButti K."/>
            <person name="Lindquist E.A."/>
            <person name="Lipzen A."/>
            <person name="Lundell T."/>
            <person name="Morin E."/>
            <person name="Murat C."/>
            <person name="Sun H."/>
            <person name="Tunlid A."/>
            <person name="Henrissat B."/>
            <person name="Grigoriev I.V."/>
            <person name="Hibbett D.S."/>
            <person name="Martin F."/>
            <person name="Nordberg H.P."/>
            <person name="Cantor M.N."/>
            <person name="Hua S.X."/>
        </authorList>
    </citation>
    <scope>NUCLEOTIDE SEQUENCE [LARGE SCALE GENOMIC DNA]</scope>
    <source>
        <strain evidence="2 3">ATCC 200175</strain>
    </source>
</reference>
<evidence type="ECO:0000313" key="3">
    <source>
        <dbReference type="Proteomes" id="UP000053647"/>
    </source>
</evidence>